<evidence type="ECO:0000256" key="3">
    <source>
        <dbReference type="ARBA" id="ARBA00022801"/>
    </source>
</evidence>
<dbReference type="STRING" id="1633631.GCA_001442925_00232"/>
<evidence type="ECO:0000256" key="6">
    <source>
        <dbReference type="PROSITE-ProRule" id="PRU01240"/>
    </source>
</evidence>
<keyword evidence="2 6" id="KW-0645">Protease</keyword>
<dbReference type="InterPro" id="IPR023827">
    <property type="entry name" value="Peptidase_S8_Asp-AS"/>
</dbReference>
<dbReference type="Gene3D" id="3.40.50.200">
    <property type="entry name" value="Peptidase S8/S53 domain"/>
    <property type="match status" value="1"/>
</dbReference>
<dbReference type="Pfam" id="PF00082">
    <property type="entry name" value="Peptidase_S8"/>
    <property type="match status" value="1"/>
</dbReference>
<dbReference type="GO" id="GO:0006508">
    <property type="term" value="P:proteolysis"/>
    <property type="evidence" value="ECO:0007669"/>
    <property type="project" value="UniProtKB-KW"/>
</dbReference>
<dbReference type="NCBIfam" id="TIGR04183">
    <property type="entry name" value="Por_Secre_tail"/>
    <property type="match status" value="1"/>
</dbReference>
<feature type="domain" description="Peptidase S8/S53" evidence="8">
    <location>
        <begin position="173"/>
        <end position="443"/>
    </location>
</feature>
<accession>A0A0P1LEP4</accession>
<organism evidence="9 10">
    <name type="scientific">Candidatus Kryptonium thompsonii</name>
    <dbReference type="NCBI Taxonomy" id="1633631"/>
    <lineage>
        <taxon>Bacteria</taxon>
        <taxon>Pseudomonadati</taxon>
        <taxon>Candidatus Kryptoniota</taxon>
        <taxon>Candidatus Kryptonium</taxon>
    </lineage>
</organism>
<keyword evidence="4 6" id="KW-0720">Serine protease</keyword>
<accession>A0A0P1NUN4</accession>
<evidence type="ECO:0000313" key="9">
    <source>
        <dbReference type="EMBL" id="CUU01274.1"/>
    </source>
</evidence>
<evidence type="ECO:0000256" key="2">
    <source>
        <dbReference type="ARBA" id="ARBA00022670"/>
    </source>
</evidence>
<name>A0A0P1MYA0_9BACT</name>
<dbReference type="EMBL" id="FAOP01000001">
    <property type="protein sequence ID" value="CUU01274.1"/>
    <property type="molecule type" value="Genomic_DNA"/>
</dbReference>
<accession>A0A0P1P5G3</accession>
<dbReference type="PANTHER" id="PTHR43806">
    <property type="entry name" value="PEPTIDASE S8"/>
    <property type="match status" value="1"/>
</dbReference>
<accession>A0A0P1LIL7</accession>
<dbReference type="InterPro" id="IPR050131">
    <property type="entry name" value="Peptidase_S8_subtilisin-like"/>
</dbReference>
<feature type="active site" description="Charge relay system" evidence="5 6">
    <location>
        <position position="182"/>
    </location>
</feature>
<evidence type="ECO:0000256" key="1">
    <source>
        <dbReference type="ARBA" id="ARBA00011073"/>
    </source>
</evidence>
<dbReference type="RefSeq" id="WP_047134578.1">
    <property type="nucleotide sequence ID" value="NZ_CZVL01000004.1"/>
</dbReference>
<evidence type="ECO:0000259" key="8">
    <source>
        <dbReference type="Pfam" id="PF00082"/>
    </source>
</evidence>
<dbReference type="PROSITE" id="PS00136">
    <property type="entry name" value="SUBTILASE_ASP"/>
    <property type="match status" value="1"/>
</dbReference>
<dbReference type="PROSITE" id="PS00138">
    <property type="entry name" value="SUBTILASE_SER"/>
    <property type="match status" value="1"/>
</dbReference>
<dbReference type="AlphaFoldDB" id="A0A0P1MYA0"/>
<accession>A0A0P1MYA0</accession>
<gene>
    <name evidence="9" type="ORF">JGI4_00230</name>
</gene>
<protein>
    <submittedName>
        <fullName evidence="9">Por secretion system C-terminal sorting domain-containing protein</fullName>
    </submittedName>
</protein>
<evidence type="ECO:0000313" key="10">
    <source>
        <dbReference type="Proteomes" id="UP000182011"/>
    </source>
</evidence>
<feature type="active site" description="Charge relay system" evidence="5 6">
    <location>
        <position position="223"/>
    </location>
</feature>
<dbReference type="PROSITE" id="PS51892">
    <property type="entry name" value="SUBTILASE"/>
    <property type="match status" value="1"/>
</dbReference>
<evidence type="ECO:0000256" key="4">
    <source>
        <dbReference type="ARBA" id="ARBA00022825"/>
    </source>
</evidence>
<sequence>MRSLVWLILIFSISFSQGKPQKYWIVFKDKGIYENVSLAKGSAFYERLKFSISERSYERRLKTVKDERKVFDYYDLPVYEGYIEQVRSLGVKINVVSKWLNAVSAYLDSEQVNKVKNLPFVLEVKPVAKSARTVDIYEDLEIEKPLIDYDYGRSELQVRFSGVKELHKMNIIGKDVIVGMMDTGFRLTHEALAEVEVLAEYDFIFNDSTTANQAQDAPNQDFHGTLTLSVLGGKKDGKLIGIAPGAKFVLAKTEDIRSETPVEEDNWVRAIEWMDSLGVDVVSSSLGYIDWYTYQDMDGNTAKITKAADIAFQKGIVVVNSAGNERNTSWKYVVAPADGKYVIAVGAVDSLGRIASFSSMGPTYDGRIKPDVCALGVSVFGASPSSKDTYVYASGTSLSCPIVAGIAALILSTHPELTSFEVRDAIRNTASRAGNPDNDYGWGIVNGLSAALYHGPIISNFPEITQSLNGYEVSVYVMSRSGIKEVFIMSNNQKIQMSLVSENKYSATLESLPSVLSIFVIDNDNRTNILTKYFEPEPPKSEPPKSFYLSQNFPNPFNSRTVFLLDLPEPSHVNISIYNLLGQKVKTLVDRYFSQFVKDFRIVWDGTDDYGRELPSGVYFCKLETPKYRTVRKVVLVR</sequence>
<dbReference type="GO" id="GO:0004252">
    <property type="term" value="F:serine-type endopeptidase activity"/>
    <property type="evidence" value="ECO:0007669"/>
    <property type="project" value="UniProtKB-UniRule"/>
</dbReference>
<dbReference type="SUPFAM" id="SSF52743">
    <property type="entry name" value="Subtilisin-like"/>
    <property type="match status" value="1"/>
</dbReference>
<evidence type="ECO:0000256" key="5">
    <source>
        <dbReference type="PIRSR" id="PIRSR615500-1"/>
    </source>
</evidence>
<dbReference type="InterPro" id="IPR000209">
    <property type="entry name" value="Peptidase_S8/S53_dom"/>
</dbReference>
<accession>A0A0P1LE33</accession>
<reference evidence="9 10" key="1">
    <citation type="submission" date="2015-11" db="EMBL/GenBank/DDBJ databases">
        <authorList>
            <person name="Zhang Y."/>
            <person name="Guo Z."/>
        </authorList>
    </citation>
    <scope>NUCLEOTIDE SEQUENCE [LARGE SCALE GENOMIC DNA]</scope>
    <source>
        <strain evidence="9">JGI-4</strain>
    </source>
</reference>
<dbReference type="OrthoDB" id="9792152at2"/>
<dbReference type="Proteomes" id="UP000182011">
    <property type="component" value="Unassembled WGS sequence"/>
</dbReference>
<accession>A0A0S4MQH3</accession>
<dbReference type="PRINTS" id="PR00723">
    <property type="entry name" value="SUBTILISIN"/>
</dbReference>
<feature type="active site" description="Charge relay system" evidence="5 6">
    <location>
        <position position="397"/>
    </location>
</feature>
<dbReference type="InterPro" id="IPR026444">
    <property type="entry name" value="Secre_tail"/>
</dbReference>
<dbReference type="CDD" id="cd07493">
    <property type="entry name" value="Peptidases_S8_9"/>
    <property type="match status" value="1"/>
</dbReference>
<evidence type="ECO:0000256" key="7">
    <source>
        <dbReference type="RuleBase" id="RU003355"/>
    </source>
</evidence>
<dbReference type="InterPro" id="IPR023828">
    <property type="entry name" value="Peptidase_S8_Ser-AS"/>
</dbReference>
<proteinExistence type="inferred from homology"/>
<comment type="similarity">
    <text evidence="1 6 7">Belongs to the peptidase S8 family.</text>
</comment>
<dbReference type="Gene3D" id="2.60.40.4070">
    <property type="match status" value="1"/>
</dbReference>
<dbReference type="PANTHER" id="PTHR43806:SF67">
    <property type="entry name" value="EGF-LIKE DOMAIN-CONTAINING PROTEIN"/>
    <property type="match status" value="1"/>
</dbReference>
<dbReference type="InterPro" id="IPR015500">
    <property type="entry name" value="Peptidase_S8_subtilisin-rel"/>
</dbReference>
<accession>A0A0P1MG78</accession>
<dbReference type="InterPro" id="IPR036852">
    <property type="entry name" value="Peptidase_S8/S53_dom_sf"/>
</dbReference>
<keyword evidence="3 6" id="KW-0378">Hydrolase</keyword>